<accession>A0A160MZJ1</accession>
<evidence type="ECO:0000256" key="3">
    <source>
        <dbReference type="SAM" id="SignalP"/>
    </source>
</evidence>
<dbReference type="InterPro" id="IPR050955">
    <property type="entry name" value="Plant_Biomass_Hydrol_Est"/>
</dbReference>
<dbReference type="PANTHER" id="PTHR43037">
    <property type="entry name" value="UNNAMED PRODUCT-RELATED"/>
    <property type="match status" value="1"/>
</dbReference>
<keyword evidence="5" id="KW-1185">Reference proteome</keyword>
<feature type="signal peptide" evidence="3">
    <location>
        <begin position="1"/>
        <end position="22"/>
    </location>
</feature>
<gene>
    <name evidence="4" type="ORF">ATSB10_07080</name>
</gene>
<reference evidence="4 5" key="1">
    <citation type="submission" date="2016-02" db="EMBL/GenBank/DDBJ databases">
        <title>Complete genome sequencing and analysis of ATSB10, Dyella thiooxydans isolated from rhizosphere soil of sunflower (Helianthus annuus L.).</title>
        <authorList>
            <person name="Lee Y."/>
            <person name="Hwangbo K."/>
            <person name="Chung H."/>
            <person name="Yoo J."/>
            <person name="Kim K.Y."/>
            <person name="Sa T.M."/>
            <person name="Um Y."/>
            <person name="Madhaiyan M."/>
        </authorList>
    </citation>
    <scope>NUCLEOTIDE SEQUENCE [LARGE SCALE GENOMIC DNA]</scope>
    <source>
        <strain evidence="4 5">ATSB10</strain>
    </source>
</reference>
<dbReference type="OrthoDB" id="5291933at2"/>
<dbReference type="InterPro" id="IPR029058">
    <property type="entry name" value="AB_hydrolase_fold"/>
</dbReference>
<keyword evidence="1 3" id="KW-0732">Signal</keyword>
<evidence type="ECO:0000256" key="1">
    <source>
        <dbReference type="ARBA" id="ARBA00022729"/>
    </source>
</evidence>
<dbReference type="Proteomes" id="UP000077255">
    <property type="component" value="Chromosome"/>
</dbReference>
<protein>
    <recommendedName>
        <fullName evidence="6">Esterase</fullName>
    </recommendedName>
</protein>
<dbReference type="KEGG" id="dtx:ATSB10_07080"/>
<organism evidence="4 5">
    <name type="scientific">Dyella thiooxydans</name>
    <dbReference type="NCBI Taxonomy" id="445710"/>
    <lineage>
        <taxon>Bacteria</taxon>
        <taxon>Pseudomonadati</taxon>
        <taxon>Pseudomonadota</taxon>
        <taxon>Gammaproteobacteria</taxon>
        <taxon>Lysobacterales</taxon>
        <taxon>Rhodanobacteraceae</taxon>
        <taxon>Dyella</taxon>
    </lineage>
</organism>
<dbReference type="Gene3D" id="3.40.50.1820">
    <property type="entry name" value="alpha/beta hydrolase"/>
    <property type="match status" value="1"/>
</dbReference>
<evidence type="ECO:0000313" key="4">
    <source>
        <dbReference type="EMBL" id="AND68162.1"/>
    </source>
</evidence>
<dbReference type="STRING" id="445710.ATSB10_07080"/>
<dbReference type="EMBL" id="CP014841">
    <property type="protein sequence ID" value="AND68162.1"/>
    <property type="molecule type" value="Genomic_DNA"/>
</dbReference>
<name>A0A160MZJ1_9GAMM</name>
<feature type="chain" id="PRO_5007817887" description="Esterase" evidence="3">
    <location>
        <begin position="23"/>
        <end position="308"/>
    </location>
</feature>
<dbReference type="InterPro" id="IPR000801">
    <property type="entry name" value="Esterase-like"/>
</dbReference>
<dbReference type="PROSITE" id="PS51257">
    <property type="entry name" value="PROKAR_LIPOPROTEIN"/>
    <property type="match status" value="1"/>
</dbReference>
<evidence type="ECO:0000313" key="5">
    <source>
        <dbReference type="Proteomes" id="UP000077255"/>
    </source>
</evidence>
<dbReference type="SUPFAM" id="SSF53474">
    <property type="entry name" value="alpha/beta-Hydrolases"/>
    <property type="match status" value="1"/>
</dbReference>
<dbReference type="PATRIC" id="fig|445710.3.peg.705"/>
<evidence type="ECO:0008006" key="6">
    <source>
        <dbReference type="Google" id="ProtNLM"/>
    </source>
</evidence>
<sequence length="308" mass="33022">MNLVSRLVLGLGLVAGACPLLAHDRTETLSIDGQARRFVVHLPPGGDGTPRPLLLALHGGGGRAEGMDRLTSLDAQADRAGVIVVYPQGLDRHWNDGRATIKRKVDDVAFIRAELDRVEHEWPVDPQRVGVTGISNGGIFAERLGCDLADRFSLIAPVAGTLARDYRPDCHPARPLAVLQFDGTDDPIVPYAGGSVASFGGLGEGGVVMSVDDTTAFWVQVDGCHAASPEQPLPSTTNDGTQVSRRDWSDCRTGGAVVRYRIDGGGHTWPGGWQYLPKRFIGRTTHQIDASAIVVDYLVSHPRPMGTR</sequence>
<dbReference type="PANTHER" id="PTHR43037:SF1">
    <property type="entry name" value="BLL1128 PROTEIN"/>
    <property type="match status" value="1"/>
</dbReference>
<proteinExistence type="predicted"/>
<evidence type="ECO:0000256" key="2">
    <source>
        <dbReference type="SAM" id="MobiDB-lite"/>
    </source>
</evidence>
<dbReference type="AlphaFoldDB" id="A0A160MZJ1"/>
<feature type="compositionally biased region" description="Polar residues" evidence="2">
    <location>
        <begin position="233"/>
        <end position="243"/>
    </location>
</feature>
<feature type="region of interest" description="Disordered" evidence="2">
    <location>
        <begin position="228"/>
        <end position="248"/>
    </location>
</feature>
<dbReference type="RefSeq" id="WP_063670489.1">
    <property type="nucleotide sequence ID" value="NZ_CP014841.1"/>
</dbReference>
<dbReference type="Pfam" id="PF00756">
    <property type="entry name" value="Esterase"/>
    <property type="match status" value="1"/>
</dbReference>